<dbReference type="CDD" id="cd21416">
    <property type="entry name" value="HDC_protein"/>
    <property type="match status" value="1"/>
</dbReference>
<dbReference type="Proteomes" id="UP001165287">
    <property type="component" value="Unassembled WGS sequence"/>
</dbReference>
<feature type="transmembrane region" description="Helical" evidence="1">
    <location>
        <begin position="89"/>
        <end position="120"/>
    </location>
</feature>
<organism evidence="2 3">
    <name type="scientific">Metabacillus rhizolycopersici</name>
    <dbReference type="NCBI Taxonomy" id="2875709"/>
    <lineage>
        <taxon>Bacteria</taxon>
        <taxon>Bacillati</taxon>
        <taxon>Bacillota</taxon>
        <taxon>Bacilli</taxon>
        <taxon>Bacillales</taxon>
        <taxon>Bacillaceae</taxon>
        <taxon>Metabacillus</taxon>
    </lineage>
</organism>
<sequence>MSEPIVAALLIILLIAVGEVISIMSKARIPMLLIVFMGYFILLWTGIFPPELIANSGLGAFGALMIAPVIVHLGTMIPLSVLKGQIKAVFIAIIGIVFAVILLMIVAVPIIGYPAVVAGAGPLTGGLISVVVTTEKLQELGLVSLIAIPALVVGLQSLIGMPLAGNLLSRYAKKHLATLDFANVVEAKENVVEETKKTWLPEKYQTSVILLLQLFIGGALAIGLGKLTGINYSIWALLIGFIGSYIGFYQKNMMERANSFGISIMGIILVVVASANSVTFALFVEHLPSVIVILIVGSIGIIIGGYFASKWVKWDPLKGVPVALTAMFGFPGDYIICEEVSRSEGKNEQERKAILDEILTPMLVGGFTTVTAASIIIASILVQTL</sequence>
<keyword evidence="1" id="KW-1133">Transmembrane helix</keyword>
<name>A0ABS7UN76_9BACI</name>
<feature type="transmembrane region" description="Helical" evidence="1">
    <location>
        <begin position="230"/>
        <end position="248"/>
    </location>
</feature>
<protein>
    <submittedName>
        <fullName evidence="2">Uncharacterized protein</fullName>
    </submittedName>
</protein>
<comment type="caution">
    <text evidence="2">The sequence shown here is derived from an EMBL/GenBank/DDBJ whole genome shotgun (WGS) entry which is preliminary data.</text>
</comment>
<gene>
    <name evidence="2" type="ORF">K9V48_04335</name>
</gene>
<feature type="transmembrane region" description="Helical" evidence="1">
    <location>
        <begin position="31"/>
        <end position="48"/>
    </location>
</feature>
<evidence type="ECO:0000256" key="1">
    <source>
        <dbReference type="SAM" id="Phobius"/>
    </source>
</evidence>
<evidence type="ECO:0000313" key="2">
    <source>
        <dbReference type="EMBL" id="MBZ5749489.1"/>
    </source>
</evidence>
<feature type="transmembrane region" description="Helical" evidence="1">
    <location>
        <begin position="260"/>
        <end position="284"/>
    </location>
</feature>
<feature type="transmembrane region" description="Helical" evidence="1">
    <location>
        <begin position="6"/>
        <end position="24"/>
    </location>
</feature>
<feature type="transmembrane region" description="Helical" evidence="1">
    <location>
        <begin position="60"/>
        <end position="82"/>
    </location>
</feature>
<feature type="transmembrane region" description="Helical" evidence="1">
    <location>
        <begin position="206"/>
        <end position="224"/>
    </location>
</feature>
<proteinExistence type="predicted"/>
<dbReference type="EMBL" id="JAIQUM010000006">
    <property type="protein sequence ID" value="MBZ5749489.1"/>
    <property type="molecule type" value="Genomic_DNA"/>
</dbReference>
<keyword evidence="1" id="KW-0472">Membrane</keyword>
<feature type="transmembrane region" description="Helical" evidence="1">
    <location>
        <begin position="290"/>
        <end position="308"/>
    </location>
</feature>
<reference evidence="2" key="1">
    <citation type="submission" date="2024-05" db="EMBL/GenBank/DDBJ databases">
        <title>Metabacillus sp. nov., isolated from the rhizosphere soil of tomato plants.</title>
        <authorList>
            <person name="Ma R."/>
        </authorList>
    </citation>
    <scope>NUCLEOTIDE SEQUENCE</scope>
    <source>
        <strain evidence="2">DBTR6</strain>
    </source>
</reference>
<accession>A0ABS7UN76</accession>
<evidence type="ECO:0000313" key="3">
    <source>
        <dbReference type="Proteomes" id="UP001165287"/>
    </source>
</evidence>
<keyword evidence="3" id="KW-1185">Reference proteome</keyword>
<feature type="transmembrane region" description="Helical" evidence="1">
    <location>
        <begin position="140"/>
        <end position="164"/>
    </location>
</feature>
<feature type="transmembrane region" description="Helical" evidence="1">
    <location>
        <begin position="358"/>
        <end position="382"/>
    </location>
</feature>
<dbReference type="RefSeq" id="WP_224137271.1">
    <property type="nucleotide sequence ID" value="NZ_JAIQUM010000006.1"/>
</dbReference>
<keyword evidence="1" id="KW-0812">Transmembrane</keyword>
<dbReference type="InterPro" id="IPR049576">
    <property type="entry name" value="HDC-like"/>
</dbReference>